<keyword evidence="1" id="KW-0808">Transferase</keyword>
<sequence length="102" mass="10776">MPTLHTVNKSPFERTAFGSCLKHLAAGDAVLVLEDGVVGLRKATAFAGDLDAVSGDHKLYALGPDLDARGLKPDDLVSGVTVVDYGGFVDLVAEHDRTQAWL</sequence>
<dbReference type="GO" id="GO:1990228">
    <property type="term" value="C:sulfurtransferase complex"/>
    <property type="evidence" value="ECO:0007669"/>
    <property type="project" value="TreeGrafter"/>
</dbReference>
<organism evidence="1 2">
    <name type="scientific">Rhodobium orientis</name>
    <dbReference type="NCBI Taxonomy" id="34017"/>
    <lineage>
        <taxon>Bacteria</taxon>
        <taxon>Pseudomonadati</taxon>
        <taxon>Pseudomonadota</taxon>
        <taxon>Alphaproteobacteria</taxon>
        <taxon>Hyphomicrobiales</taxon>
        <taxon>Rhodobiaceae</taxon>
        <taxon>Rhodobium</taxon>
    </lineage>
</organism>
<dbReference type="PANTHER" id="PTHR37526">
    <property type="entry name" value="PROTEIN TUSB"/>
    <property type="match status" value="1"/>
</dbReference>
<dbReference type="EMBL" id="NPEV01000020">
    <property type="protein sequence ID" value="RAI27223.1"/>
    <property type="molecule type" value="Genomic_DNA"/>
</dbReference>
<dbReference type="Proteomes" id="UP000249299">
    <property type="component" value="Unassembled WGS sequence"/>
</dbReference>
<dbReference type="OrthoDB" id="9795117at2"/>
<accession>A0A327JPE0</accession>
<name>A0A327JPE0_9HYPH</name>
<keyword evidence="2" id="KW-1185">Reference proteome</keyword>
<evidence type="ECO:0000313" key="2">
    <source>
        <dbReference type="Proteomes" id="UP000249299"/>
    </source>
</evidence>
<evidence type="ECO:0000313" key="1">
    <source>
        <dbReference type="EMBL" id="RAI27223.1"/>
    </source>
</evidence>
<proteinExistence type="predicted"/>
<protein>
    <submittedName>
        <fullName evidence="1">Sulfurtransferase complex subunit TusB</fullName>
    </submittedName>
</protein>
<reference evidence="1 2" key="1">
    <citation type="submission" date="2017-07" db="EMBL/GenBank/DDBJ databases">
        <title>Draft Genome Sequences of Select Purple Nonsulfur Bacteria.</title>
        <authorList>
            <person name="Lasarre B."/>
            <person name="Mckinlay J.B."/>
        </authorList>
    </citation>
    <scope>NUCLEOTIDE SEQUENCE [LARGE SCALE GENOMIC DNA]</scope>
    <source>
        <strain evidence="1 2">DSM 11290</strain>
    </source>
</reference>
<dbReference type="Pfam" id="PF04077">
    <property type="entry name" value="DsrH"/>
    <property type="match status" value="1"/>
</dbReference>
<dbReference type="GO" id="GO:0016740">
    <property type="term" value="F:transferase activity"/>
    <property type="evidence" value="ECO:0007669"/>
    <property type="project" value="UniProtKB-KW"/>
</dbReference>
<dbReference type="Gene3D" id="3.40.1260.10">
    <property type="entry name" value="DsrEFH-like"/>
    <property type="match status" value="1"/>
</dbReference>
<dbReference type="InterPro" id="IPR027396">
    <property type="entry name" value="DsrEFH-like"/>
</dbReference>
<comment type="caution">
    <text evidence="1">The sequence shown here is derived from an EMBL/GenBank/DDBJ whole genome shotgun (WGS) entry which is preliminary data.</text>
</comment>
<dbReference type="RefSeq" id="WP_111434369.1">
    <property type="nucleotide sequence ID" value="NZ_JACIGG010000003.1"/>
</dbReference>
<dbReference type="NCBIfam" id="TIGR03011">
    <property type="entry name" value="sulf_tusB_dsrH"/>
    <property type="match status" value="1"/>
</dbReference>
<dbReference type="PANTHER" id="PTHR37526:SF1">
    <property type="entry name" value="PROTEIN TUSB"/>
    <property type="match status" value="1"/>
</dbReference>
<dbReference type="SUPFAM" id="SSF75169">
    <property type="entry name" value="DsrEFH-like"/>
    <property type="match status" value="1"/>
</dbReference>
<dbReference type="GO" id="GO:0002143">
    <property type="term" value="P:tRNA wobble position uridine thiolation"/>
    <property type="evidence" value="ECO:0007669"/>
    <property type="project" value="InterPro"/>
</dbReference>
<dbReference type="AlphaFoldDB" id="A0A327JPE0"/>
<gene>
    <name evidence="1" type="primary">dsrH</name>
    <name evidence="1" type="ORF">CH339_10770</name>
</gene>
<dbReference type="InterPro" id="IPR007215">
    <property type="entry name" value="Sulphur_relay_TusB/DsrH"/>
</dbReference>